<protein>
    <submittedName>
        <fullName evidence="1">Uncharacterized protein</fullName>
    </submittedName>
</protein>
<proteinExistence type="predicted"/>
<name>A0A6M3LLU9_9ZZZZ</name>
<organism evidence="1">
    <name type="scientific">viral metagenome</name>
    <dbReference type="NCBI Taxonomy" id="1070528"/>
    <lineage>
        <taxon>unclassified sequences</taxon>
        <taxon>metagenomes</taxon>
        <taxon>organismal metagenomes</taxon>
    </lineage>
</organism>
<evidence type="ECO:0000313" key="1">
    <source>
        <dbReference type="EMBL" id="QJA96367.1"/>
    </source>
</evidence>
<accession>A0A6M3LLU9</accession>
<gene>
    <name evidence="1" type="ORF">MM415B09072_0008</name>
</gene>
<sequence length="68" mass="7772">MVRFCNVYLVELPTTNATRRYVKHNDEYVIAEGGLFHVFARSLEEVTREFPEALLIRVTGTGAVIEND</sequence>
<reference evidence="1" key="1">
    <citation type="submission" date="2020-03" db="EMBL/GenBank/DDBJ databases">
        <title>The deep terrestrial virosphere.</title>
        <authorList>
            <person name="Holmfeldt K."/>
            <person name="Nilsson E."/>
            <person name="Simone D."/>
            <person name="Lopez-Fernandez M."/>
            <person name="Wu X."/>
            <person name="de Brujin I."/>
            <person name="Lundin D."/>
            <person name="Andersson A."/>
            <person name="Bertilsson S."/>
            <person name="Dopson M."/>
        </authorList>
    </citation>
    <scope>NUCLEOTIDE SEQUENCE</scope>
    <source>
        <strain evidence="1">MM415B09072</strain>
    </source>
</reference>
<dbReference type="EMBL" id="MT143393">
    <property type="protein sequence ID" value="QJA96367.1"/>
    <property type="molecule type" value="Genomic_DNA"/>
</dbReference>
<dbReference type="AlphaFoldDB" id="A0A6M3LLU9"/>